<dbReference type="GO" id="GO:0004819">
    <property type="term" value="F:glutamine-tRNA ligase activity"/>
    <property type="evidence" value="ECO:0007669"/>
    <property type="project" value="UniProtKB-EC"/>
</dbReference>
<dbReference type="InterPro" id="IPR004514">
    <property type="entry name" value="Gln-tRNA-synth"/>
</dbReference>
<dbReference type="Gene3D" id="3.40.50.620">
    <property type="entry name" value="HUPs"/>
    <property type="match status" value="1"/>
</dbReference>
<dbReference type="PANTHER" id="PTHR43097:SF4">
    <property type="entry name" value="GLUTAMINE--TRNA LIGASE"/>
    <property type="match status" value="1"/>
</dbReference>
<gene>
    <name evidence="14" type="ORF">BJ878DRAFT_566359</name>
</gene>
<organism evidence="14 15">
    <name type="scientific">Calycina marina</name>
    <dbReference type="NCBI Taxonomy" id="1763456"/>
    <lineage>
        <taxon>Eukaryota</taxon>
        <taxon>Fungi</taxon>
        <taxon>Dikarya</taxon>
        <taxon>Ascomycota</taxon>
        <taxon>Pezizomycotina</taxon>
        <taxon>Leotiomycetes</taxon>
        <taxon>Helotiales</taxon>
        <taxon>Pezizellaceae</taxon>
        <taxon>Calycina</taxon>
    </lineage>
</organism>
<dbReference type="FunFam" id="3.40.50.620:FF:000183">
    <property type="entry name" value="Glutaminyl-tRNA synthetase"/>
    <property type="match status" value="1"/>
</dbReference>
<dbReference type="Pfam" id="PF20974">
    <property type="entry name" value="tRNA-synt_1c_C2"/>
    <property type="match status" value="1"/>
</dbReference>
<evidence type="ECO:0000313" key="15">
    <source>
        <dbReference type="Proteomes" id="UP000887226"/>
    </source>
</evidence>
<dbReference type="SUPFAM" id="SSF50715">
    <property type="entry name" value="Ribosomal protein L25-like"/>
    <property type="match status" value="1"/>
</dbReference>
<evidence type="ECO:0000259" key="13">
    <source>
        <dbReference type="Pfam" id="PF20974"/>
    </source>
</evidence>
<dbReference type="Pfam" id="PF03950">
    <property type="entry name" value="tRNA-synt_1c_C"/>
    <property type="match status" value="1"/>
</dbReference>
<keyword evidence="5 9" id="KW-0067">ATP-binding</keyword>
<dbReference type="AlphaFoldDB" id="A0A9P7Z6F8"/>
<dbReference type="GO" id="GO:0005524">
    <property type="term" value="F:ATP binding"/>
    <property type="evidence" value="ECO:0007669"/>
    <property type="project" value="UniProtKB-KW"/>
</dbReference>
<evidence type="ECO:0000256" key="8">
    <source>
        <dbReference type="ARBA" id="ARBA00048270"/>
    </source>
</evidence>
<dbReference type="OrthoDB" id="10250478at2759"/>
<dbReference type="PROSITE" id="PS00178">
    <property type="entry name" value="AA_TRNA_LIGASE_I"/>
    <property type="match status" value="1"/>
</dbReference>
<dbReference type="EMBL" id="MU253830">
    <property type="protein sequence ID" value="KAG9245795.1"/>
    <property type="molecule type" value="Genomic_DNA"/>
</dbReference>
<dbReference type="InterPro" id="IPR011035">
    <property type="entry name" value="Ribosomal_bL25/Gln-tRNA_synth"/>
</dbReference>
<evidence type="ECO:0000256" key="10">
    <source>
        <dbReference type="SAM" id="MobiDB-lite"/>
    </source>
</evidence>
<evidence type="ECO:0000256" key="4">
    <source>
        <dbReference type="ARBA" id="ARBA00022741"/>
    </source>
</evidence>
<feature type="domain" description="tRNA synthetases class I (E and Q) anti-codon binding" evidence="13">
    <location>
        <begin position="506"/>
        <end position="561"/>
    </location>
</feature>
<dbReference type="InterPro" id="IPR020058">
    <property type="entry name" value="Glu/Gln-tRNA-synth_Ib_cat-dom"/>
</dbReference>
<feature type="domain" description="Glutamyl/glutaminyl-tRNA synthetase class Ib catalytic" evidence="11">
    <location>
        <begin position="89"/>
        <end position="396"/>
    </location>
</feature>
<comment type="catalytic activity">
    <reaction evidence="8">
        <text>tRNA(Gln) + L-glutamine + ATP = L-glutaminyl-tRNA(Gln) + AMP + diphosphate</text>
        <dbReference type="Rhea" id="RHEA:20121"/>
        <dbReference type="Rhea" id="RHEA-COMP:9662"/>
        <dbReference type="Rhea" id="RHEA-COMP:9681"/>
        <dbReference type="ChEBI" id="CHEBI:30616"/>
        <dbReference type="ChEBI" id="CHEBI:33019"/>
        <dbReference type="ChEBI" id="CHEBI:58359"/>
        <dbReference type="ChEBI" id="CHEBI:78442"/>
        <dbReference type="ChEBI" id="CHEBI:78521"/>
        <dbReference type="ChEBI" id="CHEBI:456215"/>
        <dbReference type="EC" id="6.1.1.18"/>
    </reaction>
</comment>
<keyword evidence="3 9" id="KW-0436">Ligase</keyword>
<feature type="compositionally biased region" description="Basic residues" evidence="10">
    <location>
        <begin position="30"/>
        <end position="39"/>
    </location>
</feature>
<evidence type="ECO:0000256" key="1">
    <source>
        <dbReference type="ARBA" id="ARBA00005594"/>
    </source>
</evidence>
<keyword evidence="6 9" id="KW-0648">Protein biosynthesis</keyword>
<dbReference type="Pfam" id="PF00749">
    <property type="entry name" value="tRNA-synt_1c"/>
    <property type="match status" value="1"/>
</dbReference>
<dbReference type="InterPro" id="IPR014729">
    <property type="entry name" value="Rossmann-like_a/b/a_fold"/>
</dbReference>
<dbReference type="EC" id="6.1.1.18" evidence="2"/>
<evidence type="ECO:0000259" key="11">
    <source>
        <dbReference type="Pfam" id="PF00749"/>
    </source>
</evidence>
<evidence type="ECO:0000313" key="14">
    <source>
        <dbReference type="EMBL" id="KAG9245795.1"/>
    </source>
</evidence>
<dbReference type="FunFam" id="2.40.240.10:FF:000007">
    <property type="entry name" value="Glutamine--tRNA ligase"/>
    <property type="match status" value="1"/>
</dbReference>
<comment type="similarity">
    <text evidence="1 9">Belongs to the class-I aminoacyl-tRNA synthetase family.</text>
</comment>
<dbReference type="InterPro" id="IPR020059">
    <property type="entry name" value="Glu/Gln-tRNA-synth_Ib_codon-bd"/>
</dbReference>
<dbReference type="Proteomes" id="UP000887226">
    <property type="component" value="Unassembled WGS sequence"/>
</dbReference>
<comment type="caution">
    <text evidence="14">The sequence shown here is derived from an EMBL/GenBank/DDBJ whole genome shotgun (WGS) entry which is preliminary data.</text>
</comment>
<dbReference type="GO" id="GO:0005829">
    <property type="term" value="C:cytosol"/>
    <property type="evidence" value="ECO:0007669"/>
    <property type="project" value="TreeGrafter"/>
</dbReference>
<dbReference type="InterPro" id="IPR049437">
    <property type="entry name" value="tRNA-synt_1c_C2"/>
</dbReference>
<dbReference type="InterPro" id="IPR001412">
    <property type="entry name" value="aa-tRNA-synth_I_CS"/>
</dbReference>
<evidence type="ECO:0000256" key="5">
    <source>
        <dbReference type="ARBA" id="ARBA00022840"/>
    </source>
</evidence>
<sequence>MADAIVSGTAKLQLDEETGEMVSKGELKKRLAKRAKKASTAKAKENSNENTASNPAKAPKPKTEEAEPVNMFAQGWLEGVYKERPVEHVVTRFPPEPNGYLHIGHAKAIAVNFGFAKHHGGECYLRFDDTNPEAEEEKYFTATKDMVKWLGFTPKAITYSSDNFDKLYAKAEELISCGGAYVCHCDDAAIKAQRGGEEHGPRFRCEHAERSVDHNLTAFRAMRDGKYKPREAFLRMKQDITDGNPQMWDLAAYRVLNSEHHRTGDKWKIYPTYDFTHCLCDSFEGITHSLCTTEFILSRVSYEWLNKTLKVYEPMQREFGRLSISGTVLSKRKIMKLVDEGHVRGWDDPRLYTLIGIKRRGVPPGAILEFVSELGVTTSPTVIQLARLDQTVRRYLERMVPRLMLVLDPIRVVIEDAEEAEVDVPFNTNNAAMGSHKIKFTKTVYIERSDFREVDDPNFFRLAPGKTVGLYKTQYPITAVSFKKNSDKVTEITAISDKSGKKPKAFIHWAAEGSRNVEIRIHNSLFLSDKPDDAEGGFLKDINPESEEIWPNALVESGFDEIRRRAPWPKAAGEPELGVGGPESVRFQAMRVAYMAMDSDSTEDKIVLNRIVSLKEDSGKK</sequence>
<dbReference type="FunFam" id="2.40.240.10:FF:000015">
    <property type="entry name" value="Glutaminyl-tRNA synthetase"/>
    <property type="match status" value="1"/>
</dbReference>
<dbReference type="InterPro" id="IPR000924">
    <property type="entry name" value="Glu/Gln-tRNA-synth"/>
</dbReference>
<dbReference type="GO" id="GO:0006425">
    <property type="term" value="P:glutaminyl-tRNA aminoacylation"/>
    <property type="evidence" value="ECO:0007669"/>
    <property type="project" value="InterPro"/>
</dbReference>
<evidence type="ECO:0000256" key="7">
    <source>
        <dbReference type="ARBA" id="ARBA00023146"/>
    </source>
</evidence>
<dbReference type="SUPFAM" id="SSF52374">
    <property type="entry name" value="Nucleotidylyl transferase"/>
    <property type="match status" value="1"/>
</dbReference>
<dbReference type="Gene3D" id="2.40.240.10">
    <property type="entry name" value="Ribosomal Protein L25, Chain P"/>
    <property type="match status" value="2"/>
</dbReference>
<feature type="region of interest" description="Disordered" evidence="10">
    <location>
        <begin position="1"/>
        <end position="66"/>
    </location>
</feature>
<keyword evidence="7 9" id="KW-0030">Aminoacyl-tRNA synthetase</keyword>
<dbReference type="NCBIfam" id="TIGR00440">
    <property type="entry name" value="glnS"/>
    <property type="match status" value="1"/>
</dbReference>
<evidence type="ECO:0000256" key="2">
    <source>
        <dbReference type="ARBA" id="ARBA00012836"/>
    </source>
</evidence>
<dbReference type="PRINTS" id="PR00987">
    <property type="entry name" value="TRNASYNTHGLU"/>
</dbReference>
<name>A0A9P7Z6F8_9HELO</name>
<keyword evidence="15" id="KW-1185">Reference proteome</keyword>
<protein>
    <recommendedName>
        <fullName evidence="2">glutamine--tRNA ligase</fullName>
        <ecNumber evidence="2">6.1.1.18</ecNumber>
    </recommendedName>
</protein>
<keyword evidence="4 9" id="KW-0547">Nucleotide-binding</keyword>
<dbReference type="InterPro" id="IPR020056">
    <property type="entry name" value="Rbsml_bL25/Gln-tRNA_synth_N"/>
</dbReference>
<feature type="domain" description="Glutamyl/glutaminyl-tRNA synthetase class Ib anti-codon binding" evidence="12">
    <location>
        <begin position="401"/>
        <end position="494"/>
    </location>
</feature>
<reference evidence="14" key="1">
    <citation type="journal article" date="2021" name="IMA Fungus">
        <title>Genomic characterization of three marine fungi, including Emericellopsis atlantica sp. nov. with signatures of a generalist lifestyle and marine biomass degradation.</title>
        <authorList>
            <person name="Hagestad O.C."/>
            <person name="Hou L."/>
            <person name="Andersen J.H."/>
            <person name="Hansen E.H."/>
            <person name="Altermark B."/>
            <person name="Li C."/>
            <person name="Kuhnert E."/>
            <person name="Cox R.J."/>
            <person name="Crous P.W."/>
            <person name="Spatafora J.W."/>
            <person name="Lail K."/>
            <person name="Amirebrahimi M."/>
            <person name="Lipzen A."/>
            <person name="Pangilinan J."/>
            <person name="Andreopoulos W."/>
            <person name="Hayes R.D."/>
            <person name="Ng V."/>
            <person name="Grigoriev I.V."/>
            <person name="Jackson S.A."/>
            <person name="Sutton T.D.S."/>
            <person name="Dobson A.D.W."/>
            <person name="Rama T."/>
        </authorList>
    </citation>
    <scope>NUCLEOTIDE SEQUENCE</scope>
    <source>
        <strain evidence="14">TRa3180A</strain>
    </source>
</reference>
<evidence type="ECO:0000256" key="3">
    <source>
        <dbReference type="ARBA" id="ARBA00022598"/>
    </source>
</evidence>
<evidence type="ECO:0000256" key="9">
    <source>
        <dbReference type="RuleBase" id="RU363037"/>
    </source>
</evidence>
<dbReference type="PANTHER" id="PTHR43097">
    <property type="entry name" value="GLUTAMINE-TRNA LIGASE"/>
    <property type="match status" value="1"/>
</dbReference>
<evidence type="ECO:0000259" key="12">
    <source>
        <dbReference type="Pfam" id="PF03950"/>
    </source>
</evidence>
<proteinExistence type="inferred from homology"/>
<accession>A0A9P7Z6F8</accession>
<evidence type="ECO:0000256" key="6">
    <source>
        <dbReference type="ARBA" id="ARBA00022917"/>
    </source>
</evidence>
<dbReference type="InterPro" id="IPR050132">
    <property type="entry name" value="Gln/Glu-tRNA_Ligase"/>
</dbReference>